<name>A0ABT3CC38_9MYCO</name>
<protein>
    <submittedName>
        <fullName evidence="1">DUF1028 domain-containing protein</fullName>
    </submittedName>
</protein>
<dbReference type="Gene3D" id="3.60.20.10">
    <property type="entry name" value="Glutamine Phosphoribosylpyrophosphate, subunit 1, domain 1"/>
    <property type="match status" value="1"/>
</dbReference>
<dbReference type="InterPro" id="IPR010430">
    <property type="entry name" value="DUF1028"/>
</dbReference>
<evidence type="ECO:0000313" key="1">
    <source>
        <dbReference type="EMBL" id="MCV7227035.1"/>
    </source>
</evidence>
<dbReference type="PANTHER" id="PTHR39328">
    <property type="entry name" value="BLL2871 PROTEIN"/>
    <property type="match status" value="1"/>
</dbReference>
<dbReference type="PANTHER" id="PTHR39328:SF1">
    <property type="entry name" value="BLL2871 PROTEIN"/>
    <property type="match status" value="1"/>
</dbReference>
<evidence type="ECO:0000313" key="2">
    <source>
        <dbReference type="Proteomes" id="UP001526201"/>
    </source>
</evidence>
<dbReference type="RefSeq" id="WP_264067962.1">
    <property type="nucleotide sequence ID" value="NZ_JACKTY010000029.1"/>
</dbReference>
<sequence>MTFSLVVRDGTTFGMVVCSSSPAVASRCVHLRAGVGAVASQNVTNPHLGFVALEALAGGADARRALDAALAAEQHPEYRQLIVVDRNGGAAIHTGAQALGIRHEVRAESVAAAGNMLRHESVIQALVDGYSTSTASALEQRLLDGLDAALAAGGEAGPVHSAGLQVTEDVPWPVTDLRVDWHDDPIAELHRLWAVWAPQKADYRTRGLDPTAAPSYGVPGDL</sequence>
<dbReference type="Pfam" id="PF06267">
    <property type="entry name" value="DUF1028"/>
    <property type="match status" value="1"/>
</dbReference>
<accession>A0ABT3CC38</accession>
<proteinExistence type="predicted"/>
<dbReference type="SUPFAM" id="SSF56235">
    <property type="entry name" value="N-terminal nucleophile aminohydrolases (Ntn hydrolases)"/>
    <property type="match status" value="1"/>
</dbReference>
<dbReference type="EMBL" id="JACKTY010000029">
    <property type="protein sequence ID" value="MCV7227035.1"/>
    <property type="molecule type" value="Genomic_DNA"/>
</dbReference>
<dbReference type="Proteomes" id="UP001526201">
    <property type="component" value="Unassembled WGS sequence"/>
</dbReference>
<dbReference type="InterPro" id="IPR029055">
    <property type="entry name" value="Ntn_hydrolases_N"/>
</dbReference>
<comment type="caution">
    <text evidence="1">The sequence shown here is derived from an EMBL/GenBank/DDBJ whole genome shotgun (WGS) entry which is preliminary data.</text>
</comment>
<keyword evidence="2" id="KW-1185">Reference proteome</keyword>
<gene>
    <name evidence="1" type="ORF">H7J73_13450</name>
</gene>
<reference evidence="1 2" key="1">
    <citation type="journal article" date="2022" name="BMC Genomics">
        <title>Comparative genome analysis of mycobacteria focusing on tRNA and non-coding RNA.</title>
        <authorList>
            <person name="Behra P.R.K."/>
            <person name="Pettersson B.M.F."/>
            <person name="Ramesh M."/>
            <person name="Das S."/>
            <person name="Dasgupta S."/>
            <person name="Kirsebom L.A."/>
        </authorList>
    </citation>
    <scope>NUCLEOTIDE SEQUENCE [LARGE SCALE GENOMIC DNA]</scope>
    <source>
        <strain evidence="1 2">DSM 44078</strain>
    </source>
</reference>
<organism evidence="1 2">
    <name type="scientific">Mycolicibacterium komossense</name>
    <dbReference type="NCBI Taxonomy" id="1779"/>
    <lineage>
        <taxon>Bacteria</taxon>
        <taxon>Bacillati</taxon>
        <taxon>Actinomycetota</taxon>
        <taxon>Actinomycetes</taxon>
        <taxon>Mycobacteriales</taxon>
        <taxon>Mycobacteriaceae</taxon>
        <taxon>Mycolicibacterium</taxon>
    </lineage>
</organism>